<accession>A0A5B8VT52</accession>
<evidence type="ECO:0000313" key="2">
    <source>
        <dbReference type="Proteomes" id="UP000321362"/>
    </source>
</evidence>
<evidence type="ECO:0000313" key="1">
    <source>
        <dbReference type="EMBL" id="QEC74620.1"/>
    </source>
</evidence>
<protein>
    <submittedName>
        <fullName evidence="1">Uncharacterized protein</fullName>
    </submittedName>
</protein>
<reference evidence="1 2" key="1">
    <citation type="journal article" date="2013" name="J. Microbiol.">
        <title>Mucilaginibacter ginsenosidivorax sp. nov., with ginsenoside converting activity isolated from sediment.</title>
        <authorList>
            <person name="Kim J.K."/>
            <person name="Choi T.E."/>
            <person name="Liu Q.M."/>
            <person name="Park H.Y."/>
            <person name="Yi T.H."/>
            <person name="Yoon M.H."/>
            <person name="Kim S.C."/>
            <person name="Im W.T."/>
        </authorList>
    </citation>
    <scope>NUCLEOTIDE SEQUENCE [LARGE SCALE GENOMIC DNA]</scope>
    <source>
        <strain evidence="1 2">KHI28</strain>
    </source>
</reference>
<dbReference type="AlphaFoldDB" id="A0A5B8VT52"/>
<dbReference type="Proteomes" id="UP000321362">
    <property type="component" value="Chromosome"/>
</dbReference>
<keyword evidence="2" id="KW-1185">Reference proteome</keyword>
<dbReference type="RefSeq" id="WP_147051779.1">
    <property type="nucleotide sequence ID" value="NZ_CP042437.1"/>
</dbReference>
<gene>
    <name evidence="1" type="ORF">FSB76_01155</name>
</gene>
<sequence>MTSLHRLTAAEGAEKACPPHCQLQDAISTSQAYHTSGRAITARCHTEALLKLSIQKIYRVQPGAIVAAGNRVTWLHMAAR</sequence>
<name>A0A5B8VT52_9SPHI</name>
<organism evidence="1 2">
    <name type="scientific">Mucilaginibacter ginsenosidivorax</name>
    <dbReference type="NCBI Taxonomy" id="862126"/>
    <lineage>
        <taxon>Bacteria</taxon>
        <taxon>Pseudomonadati</taxon>
        <taxon>Bacteroidota</taxon>
        <taxon>Sphingobacteriia</taxon>
        <taxon>Sphingobacteriales</taxon>
        <taxon>Sphingobacteriaceae</taxon>
        <taxon>Mucilaginibacter</taxon>
    </lineage>
</organism>
<dbReference type="KEGG" id="mgk:FSB76_01155"/>
<dbReference type="EMBL" id="CP042437">
    <property type="protein sequence ID" value="QEC74620.1"/>
    <property type="molecule type" value="Genomic_DNA"/>
</dbReference>
<proteinExistence type="predicted"/>